<dbReference type="Gene3D" id="2.60.200.60">
    <property type="match status" value="1"/>
</dbReference>
<dbReference type="Pfam" id="PF05488">
    <property type="entry name" value="PAAR_motif"/>
    <property type="match status" value="1"/>
</dbReference>
<evidence type="ECO:0000313" key="2">
    <source>
        <dbReference type="Proteomes" id="UP000278983"/>
    </source>
</evidence>
<name>A0A3S0QSK9_9BACT</name>
<dbReference type="EMBL" id="RYYU01000001">
    <property type="protein sequence ID" value="RUL58425.1"/>
    <property type="molecule type" value="Genomic_DNA"/>
</dbReference>
<accession>A0A3S0QSK9</accession>
<reference evidence="1 2" key="1">
    <citation type="submission" date="2018-12" db="EMBL/GenBank/DDBJ databases">
        <title>Genome sequencing of Prevotella sp. KCOM 3155 (= JS262).</title>
        <authorList>
            <person name="Kook J.-K."/>
            <person name="Park S.-N."/>
            <person name="Lim Y.K."/>
        </authorList>
    </citation>
    <scope>NUCLEOTIDE SEQUENCE [LARGE SCALE GENOMIC DNA]</scope>
    <source>
        <strain evidence="1 2">KCOM 3155</strain>
    </source>
</reference>
<dbReference type="InterPro" id="IPR008727">
    <property type="entry name" value="PAAR_motif"/>
</dbReference>
<gene>
    <name evidence="1" type="ORF">EHV08_00665</name>
</gene>
<protein>
    <submittedName>
        <fullName evidence="1">PaaR repeat-containing protein</fullName>
    </submittedName>
</protein>
<dbReference type="OrthoDB" id="9807902at2"/>
<dbReference type="RefSeq" id="WP_126677528.1">
    <property type="nucleotide sequence ID" value="NZ_RYYU01000001.1"/>
</dbReference>
<proteinExistence type="predicted"/>
<organism evidence="1 2">
    <name type="scientific">Prevotella koreensis</name>
    <dbReference type="NCBI Taxonomy" id="2490854"/>
    <lineage>
        <taxon>Bacteria</taxon>
        <taxon>Pseudomonadati</taxon>
        <taxon>Bacteroidota</taxon>
        <taxon>Bacteroidia</taxon>
        <taxon>Bacteroidales</taxon>
        <taxon>Prevotellaceae</taxon>
        <taxon>Prevotella</taxon>
    </lineage>
</organism>
<dbReference type="Proteomes" id="UP000278983">
    <property type="component" value="Unassembled WGS sequence"/>
</dbReference>
<evidence type="ECO:0000313" key="1">
    <source>
        <dbReference type="EMBL" id="RUL58425.1"/>
    </source>
</evidence>
<sequence>MAAAVRVGDVTTHGGVITGPGASTVLIGGQPAAVVGDLHICPIVPTPASPHLPSSPFVAGSTSVLICGRPALRTTDVCLCGANAAVGCPTVIIGG</sequence>
<dbReference type="AlphaFoldDB" id="A0A3S0QSK9"/>
<dbReference type="CDD" id="cd14739">
    <property type="entry name" value="PAAR_3"/>
    <property type="match status" value="1"/>
</dbReference>
<comment type="caution">
    <text evidence="1">The sequence shown here is derived from an EMBL/GenBank/DDBJ whole genome shotgun (WGS) entry which is preliminary data.</text>
</comment>
<keyword evidence="2" id="KW-1185">Reference proteome</keyword>